<dbReference type="InterPro" id="IPR007742">
    <property type="entry name" value="NosD_dom"/>
</dbReference>
<gene>
    <name evidence="6" type="primary">nosD</name>
    <name evidence="6" type="ORF">J42TS3_28130</name>
</gene>
<keyword evidence="4" id="KW-0812">Transmembrane</keyword>
<dbReference type="PANTHER" id="PTHR22990">
    <property type="entry name" value="F-BOX ONLY PROTEIN"/>
    <property type="match status" value="1"/>
</dbReference>
<dbReference type="EMBL" id="BOSL01000008">
    <property type="protein sequence ID" value="GIP53778.1"/>
    <property type="molecule type" value="Genomic_DNA"/>
</dbReference>
<evidence type="ECO:0000256" key="2">
    <source>
        <dbReference type="ARBA" id="ARBA00022737"/>
    </source>
</evidence>
<dbReference type="InterPro" id="IPR051550">
    <property type="entry name" value="SCF-Subunits/Alg-Epimerases"/>
</dbReference>
<evidence type="ECO:0000313" key="6">
    <source>
        <dbReference type="EMBL" id="GIP53778.1"/>
    </source>
</evidence>
<comment type="pathway">
    <text evidence="1">Protein modification; protein ubiquitination.</text>
</comment>
<dbReference type="SUPFAM" id="SSF51126">
    <property type="entry name" value="Pectin lyase-like"/>
    <property type="match status" value="1"/>
</dbReference>
<evidence type="ECO:0000259" key="5">
    <source>
        <dbReference type="SMART" id="SM00722"/>
    </source>
</evidence>
<dbReference type="PANTHER" id="PTHR22990:SF15">
    <property type="entry name" value="F-BOX ONLY PROTEIN 10"/>
    <property type="match status" value="1"/>
</dbReference>
<dbReference type="NCBIfam" id="TIGR03804">
    <property type="entry name" value="para_beta_helix"/>
    <property type="match status" value="4"/>
</dbReference>
<dbReference type="Gene3D" id="2.160.20.10">
    <property type="entry name" value="Single-stranded right-handed beta-helix, Pectin lyase-like"/>
    <property type="match status" value="1"/>
</dbReference>
<proteinExistence type="predicted"/>
<dbReference type="InterPro" id="IPR022441">
    <property type="entry name" value="Para_beta_helix_rpt-2"/>
</dbReference>
<accession>A0ABQ4MCS3</accession>
<dbReference type="Proteomes" id="UP000679992">
    <property type="component" value="Unassembled WGS sequence"/>
</dbReference>
<evidence type="ECO:0000256" key="3">
    <source>
        <dbReference type="ARBA" id="ARBA00022786"/>
    </source>
</evidence>
<dbReference type="InterPro" id="IPR011050">
    <property type="entry name" value="Pectin_lyase_fold/virulence"/>
</dbReference>
<dbReference type="SMART" id="SM00722">
    <property type="entry name" value="CASH"/>
    <property type="match status" value="1"/>
</dbReference>
<dbReference type="InterPro" id="IPR012334">
    <property type="entry name" value="Pectin_lyas_fold"/>
</dbReference>
<evidence type="ECO:0000256" key="4">
    <source>
        <dbReference type="SAM" id="Phobius"/>
    </source>
</evidence>
<name>A0ABQ4MCS3_9BACL</name>
<dbReference type="RefSeq" id="WP_244861537.1">
    <property type="nucleotide sequence ID" value="NZ_BOSL01000008.1"/>
</dbReference>
<keyword evidence="3" id="KW-0833">Ubl conjugation pathway</keyword>
<sequence>MERIIKNTLLERRITIHFTNLKYTFIRKSPFICIAFAAILINLSWDLTEVDADEGSIPSLQEIVDRAKPGESIVLSDAEFSGPILINKKLTIQALEGVSLINESLEPAITIQAEGVTVQGIRVLQKQSGEESTAVSVQANGVVLRNLKITTRGYGILLRDSVDGVLEDNLISWDSSQGPSTLGEKGNGIDLFNSSDTRIENNRIVNMRDGIYLDNSKDLNIFKNKILGSRYGIHCMYNDGTKIIGNIGEYNVTGAMIMGVRDVVVSDNSFVKQRNNVNSQGILLYDVQRSIVEKNDIEGNRVGIYLERSSQNELRNNSIYRNFVGIQFVNAEKNFIHDNDFVANVIEAEAMDSESNQIEQNFWDTAQVLDMNNDGNSDIQYSINPFYRNLISETPAFQLFFQSPGISFLSGMYEQDNQHSWTTDSSPRLKLNQPVLTSNSIVEDKPLPDKVFLMIVSSMLLLISILTILYSRGQKT</sequence>
<protein>
    <submittedName>
        <fullName evidence="6">Copper-binding periplasmic protein</fullName>
    </submittedName>
</protein>
<dbReference type="Pfam" id="PF05048">
    <property type="entry name" value="NosD"/>
    <property type="match status" value="1"/>
</dbReference>
<evidence type="ECO:0000313" key="7">
    <source>
        <dbReference type="Proteomes" id="UP000679992"/>
    </source>
</evidence>
<keyword evidence="2" id="KW-0677">Repeat</keyword>
<reference evidence="6 7" key="1">
    <citation type="submission" date="2021-03" db="EMBL/GenBank/DDBJ databases">
        <title>Antimicrobial resistance genes in bacteria isolated from Japanese honey, and their potential for conferring macrolide and lincosamide resistance in the American foulbrood pathogen Paenibacillus larvae.</title>
        <authorList>
            <person name="Okamoto M."/>
            <person name="Kumagai M."/>
            <person name="Kanamori H."/>
            <person name="Takamatsu D."/>
        </authorList>
    </citation>
    <scope>NUCLEOTIDE SEQUENCE [LARGE SCALE GENOMIC DNA]</scope>
    <source>
        <strain evidence="6 7">J42TS3</strain>
    </source>
</reference>
<feature type="domain" description="Carbohydrate-binding/sugar hydrolysis" evidence="5">
    <location>
        <begin position="94"/>
        <end position="244"/>
    </location>
</feature>
<dbReference type="InterPro" id="IPR006633">
    <property type="entry name" value="Carb-bd_sugar_hydrolysis-dom"/>
</dbReference>
<keyword evidence="4" id="KW-1133">Transmembrane helix</keyword>
<organism evidence="6 7">
    <name type="scientific">Paenibacillus vini</name>
    <dbReference type="NCBI Taxonomy" id="1476024"/>
    <lineage>
        <taxon>Bacteria</taxon>
        <taxon>Bacillati</taxon>
        <taxon>Bacillota</taxon>
        <taxon>Bacilli</taxon>
        <taxon>Bacillales</taxon>
        <taxon>Paenibacillaceae</taxon>
        <taxon>Paenibacillus</taxon>
    </lineage>
</organism>
<dbReference type="InterPro" id="IPR006626">
    <property type="entry name" value="PbH1"/>
</dbReference>
<evidence type="ECO:0000256" key="1">
    <source>
        <dbReference type="ARBA" id="ARBA00004906"/>
    </source>
</evidence>
<keyword evidence="4" id="KW-0472">Membrane</keyword>
<feature type="transmembrane region" description="Helical" evidence="4">
    <location>
        <begin position="451"/>
        <end position="470"/>
    </location>
</feature>
<keyword evidence="7" id="KW-1185">Reference proteome</keyword>
<dbReference type="SMART" id="SM00710">
    <property type="entry name" value="PbH1"/>
    <property type="match status" value="7"/>
</dbReference>
<comment type="caution">
    <text evidence="6">The sequence shown here is derived from an EMBL/GenBank/DDBJ whole genome shotgun (WGS) entry which is preliminary data.</text>
</comment>